<proteinExistence type="predicted"/>
<comment type="caution">
    <text evidence="1">The sequence shown here is derived from an EMBL/GenBank/DDBJ whole genome shotgun (WGS) entry which is preliminary data.</text>
</comment>
<reference evidence="1 2" key="1">
    <citation type="submission" date="2019-07" db="EMBL/GenBank/DDBJ databases">
        <title>Whole genome shotgun sequence of Aliivibrio fischeri NBRC 101058.</title>
        <authorList>
            <person name="Hosoyama A."/>
            <person name="Uohara A."/>
            <person name="Ohji S."/>
            <person name="Ichikawa N."/>
        </authorList>
    </citation>
    <scope>NUCLEOTIDE SEQUENCE [LARGE SCALE GENOMIC DNA]</scope>
    <source>
        <strain evidence="1 2">NBRC 101058</strain>
    </source>
</reference>
<name>A0A510USX9_ALIFS</name>
<organism evidence="1 2">
    <name type="scientific">Aliivibrio fischeri</name>
    <name type="common">Vibrio fischeri</name>
    <dbReference type="NCBI Taxonomy" id="668"/>
    <lineage>
        <taxon>Bacteria</taxon>
        <taxon>Pseudomonadati</taxon>
        <taxon>Pseudomonadota</taxon>
        <taxon>Gammaproteobacteria</taxon>
        <taxon>Vibrionales</taxon>
        <taxon>Vibrionaceae</taxon>
        <taxon>Aliivibrio</taxon>
    </lineage>
</organism>
<protein>
    <submittedName>
        <fullName evidence="1">Uncharacterized protein</fullName>
    </submittedName>
</protein>
<dbReference type="Proteomes" id="UP000321787">
    <property type="component" value="Unassembled WGS sequence"/>
</dbReference>
<gene>
    <name evidence="1" type="ORF">AFI02nite_39810</name>
</gene>
<dbReference type="AlphaFoldDB" id="A0A510USX9"/>
<dbReference type="EMBL" id="BJTZ01000049">
    <property type="protein sequence ID" value="GEK15945.1"/>
    <property type="molecule type" value="Genomic_DNA"/>
</dbReference>
<evidence type="ECO:0000313" key="2">
    <source>
        <dbReference type="Proteomes" id="UP000321787"/>
    </source>
</evidence>
<accession>A0A510USX9</accession>
<dbReference type="RefSeq" id="WP_146866593.1">
    <property type="nucleotide sequence ID" value="NZ_BJTZ01000049.1"/>
</dbReference>
<evidence type="ECO:0000313" key="1">
    <source>
        <dbReference type="EMBL" id="GEK15945.1"/>
    </source>
</evidence>
<sequence length="69" mass="8159">MINTDELFNQMNHEFDIDHLVKLAKKLGIALNERQLKQEANARFGQCAFNAWSKSKFPNRKLNQRIKTR</sequence>